<dbReference type="InParanoid" id="K3YP60"/>
<organism evidence="1 2">
    <name type="scientific">Setaria italica</name>
    <name type="common">Foxtail millet</name>
    <name type="synonym">Panicum italicum</name>
    <dbReference type="NCBI Taxonomy" id="4555"/>
    <lineage>
        <taxon>Eukaryota</taxon>
        <taxon>Viridiplantae</taxon>
        <taxon>Streptophyta</taxon>
        <taxon>Embryophyta</taxon>
        <taxon>Tracheophyta</taxon>
        <taxon>Spermatophyta</taxon>
        <taxon>Magnoliopsida</taxon>
        <taxon>Liliopsida</taxon>
        <taxon>Poales</taxon>
        <taxon>Poaceae</taxon>
        <taxon>PACMAD clade</taxon>
        <taxon>Panicoideae</taxon>
        <taxon>Panicodae</taxon>
        <taxon>Paniceae</taxon>
        <taxon>Cenchrinae</taxon>
        <taxon>Setaria</taxon>
    </lineage>
</organism>
<reference evidence="2" key="1">
    <citation type="journal article" date="2012" name="Nat. Biotechnol.">
        <title>Reference genome sequence of the model plant Setaria.</title>
        <authorList>
            <person name="Bennetzen J.L."/>
            <person name="Schmutz J."/>
            <person name="Wang H."/>
            <person name="Percifield R."/>
            <person name="Hawkins J."/>
            <person name="Pontaroli A.C."/>
            <person name="Estep M."/>
            <person name="Feng L."/>
            <person name="Vaughn J.N."/>
            <person name="Grimwood J."/>
            <person name="Jenkins J."/>
            <person name="Barry K."/>
            <person name="Lindquist E."/>
            <person name="Hellsten U."/>
            <person name="Deshpande S."/>
            <person name="Wang X."/>
            <person name="Wu X."/>
            <person name="Mitros T."/>
            <person name="Triplett J."/>
            <person name="Yang X."/>
            <person name="Ye C.Y."/>
            <person name="Mauro-Herrera M."/>
            <person name="Wang L."/>
            <person name="Li P."/>
            <person name="Sharma M."/>
            <person name="Sharma R."/>
            <person name="Ronald P.C."/>
            <person name="Panaud O."/>
            <person name="Kellogg E.A."/>
            <person name="Brutnell T.P."/>
            <person name="Doust A.N."/>
            <person name="Tuskan G.A."/>
            <person name="Rokhsar D."/>
            <person name="Devos K.M."/>
        </authorList>
    </citation>
    <scope>NUCLEOTIDE SEQUENCE [LARGE SCALE GENOMIC DNA]</scope>
    <source>
        <strain evidence="2">cv. Yugu1</strain>
    </source>
</reference>
<dbReference type="EMBL" id="AGNK02003782">
    <property type="status" value="NOT_ANNOTATED_CDS"/>
    <property type="molecule type" value="Genomic_DNA"/>
</dbReference>
<dbReference type="Gramene" id="KQL01605">
    <property type="protein sequence ID" value="KQL01605"/>
    <property type="gene ID" value="SETIT_016052mg"/>
</dbReference>
<keyword evidence="2" id="KW-1185">Reference proteome</keyword>
<evidence type="ECO:0000313" key="1">
    <source>
        <dbReference type="EnsemblPlants" id="KQL01605"/>
    </source>
</evidence>
<dbReference type="AlphaFoldDB" id="K3YP60"/>
<protein>
    <submittedName>
        <fullName evidence="1">Uncharacterized protein</fullName>
    </submittedName>
</protein>
<sequence length="34" mass="3829">MSWPNNSKLTCNAQLDICKAESLLFNNPAFNCKL</sequence>
<proteinExistence type="predicted"/>
<dbReference type="EnsemblPlants" id="KQL01605">
    <property type="protein sequence ID" value="KQL01605"/>
    <property type="gene ID" value="SETIT_016052mg"/>
</dbReference>
<dbReference type="HOGENOM" id="CLU_3377954_0_0_1"/>
<name>K3YP60_SETIT</name>
<reference evidence="1" key="2">
    <citation type="submission" date="2018-08" db="UniProtKB">
        <authorList>
            <consortium name="EnsemblPlants"/>
        </authorList>
    </citation>
    <scope>IDENTIFICATION</scope>
    <source>
        <strain evidence="1">Yugu1</strain>
    </source>
</reference>
<accession>K3YP60</accession>
<evidence type="ECO:0000313" key="2">
    <source>
        <dbReference type="Proteomes" id="UP000004995"/>
    </source>
</evidence>
<dbReference type="Proteomes" id="UP000004995">
    <property type="component" value="Unassembled WGS sequence"/>
</dbReference>